<dbReference type="RefSeq" id="WP_141972108.1">
    <property type="nucleotide sequence ID" value="NZ_VFPO01000001.1"/>
</dbReference>
<proteinExistence type="predicted"/>
<evidence type="ECO:0008006" key="4">
    <source>
        <dbReference type="Google" id="ProtNLM"/>
    </source>
</evidence>
<reference evidence="2 3" key="1">
    <citation type="submission" date="2019-06" db="EMBL/GenBank/DDBJ databases">
        <title>Sequencing the genomes of 1000 actinobacteria strains.</title>
        <authorList>
            <person name="Klenk H.-P."/>
        </authorList>
    </citation>
    <scope>NUCLEOTIDE SEQUENCE [LARGE SCALE GENOMIC DNA]</scope>
    <source>
        <strain evidence="2 3">DSM 45043</strain>
    </source>
</reference>
<evidence type="ECO:0000313" key="3">
    <source>
        <dbReference type="Proteomes" id="UP000316706"/>
    </source>
</evidence>
<dbReference type="EMBL" id="VFPO01000001">
    <property type="protein sequence ID" value="TQM70918.1"/>
    <property type="molecule type" value="Genomic_DNA"/>
</dbReference>
<sequence>MRFSHPLRRAASVPPILALLGSLLTPVPAQAAAPARTTAPARTAALDAEVRGYIDAHTHLMSYEAFGGRLMCGKPFDPRGVREALRDCPDHAGNGVFAWWENFTRHGTPFGTHDPSGWPTFEDWPAWDSRTHQQAHHTWLERSWRAGQRVLVNHLVANRQLCEIYPLKRNTCDEMEVIRIQAKRMRELEAYIDGLSGGPGKGWFRIVRSSAEAREVIEKGRLAVVLGVEASEPFGCRIIAGDPQCTRQDIDRGLDEMKRLGVSSMFVCHKFDNALCGVRFDGGTTGAFVNTGNFLGTGRFWQVEKCTGQARDHTITPAGGLGDSLKDLLRLLGQAGVTLPLYPSPPHCNVHGLSDLGEHMVRGLMERNMIVEVDHMSAKAADRTLALLEAARYPGVISSHSWTDETYLPRIYRLGGMVAGYGNSADRFIAEWRRNKRLSDPGRPFGYGYGLDANGMGALPAPRANNTRPLRYPFTSPVDPSVTLDRQRTGVRTWDLNTDGVANYGLVPDWLADIHNLGGQEITTDLARGAETYLTMWHQTENHQTPP</sequence>
<feature type="signal peptide" evidence="1">
    <location>
        <begin position="1"/>
        <end position="31"/>
    </location>
</feature>
<feature type="chain" id="PRO_5022225452" description="Membrane dipeptidase (Peptidase family M19)" evidence="1">
    <location>
        <begin position="32"/>
        <end position="547"/>
    </location>
</feature>
<dbReference type="InterPro" id="IPR032466">
    <property type="entry name" value="Metal_Hydrolase"/>
</dbReference>
<dbReference type="Gene3D" id="3.20.20.140">
    <property type="entry name" value="Metal-dependent hydrolases"/>
    <property type="match status" value="1"/>
</dbReference>
<evidence type="ECO:0000256" key="1">
    <source>
        <dbReference type="SAM" id="SignalP"/>
    </source>
</evidence>
<dbReference type="OrthoDB" id="2479530at2"/>
<dbReference type="Proteomes" id="UP000316706">
    <property type="component" value="Unassembled WGS sequence"/>
</dbReference>
<accession>A0A543IK14</accession>
<keyword evidence="1" id="KW-0732">Signal</keyword>
<dbReference type="SUPFAM" id="SSF51556">
    <property type="entry name" value="Metallo-dependent hydrolases"/>
    <property type="match status" value="1"/>
</dbReference>
<dbReference type="AlphaFoldDB" id="A0A543IK14"/>
<name>A0A543IK14_9ACTN</name>
<gene>
    <name evidence="2" type="ORF">FHX41_4666</name>
</gene>
<comment type="caution">
    <text evidence="2">The sequence shown here is derived from an EMBL/GenBank/DDBJ whole genome shotgun (WGS) entry which is preliminary data.</text>
</comment>
<protein>
    <recommendedName>
        <fullName evidence="4">Membrane dipeptidase (Peptidase family M19)</fullName>
    </recommendedName>
</protein>
<keyword evidence="3" id="KW-1185">Reference proteome</keyword>
<evidence type="ECO:0000313" key="2">
    <source>
        <dbReference type="EMBL" id="TQM70918.1"/>
    </source>
</evidence>
<organism evidence="2 3">
    <name type="scientific">Actinomadura hallensis</name>
    <dbReference type="NCBI Taxonomy" id="337895"/>
    <lineage>
        <taxon>Bacteria</taxon>
        <taxon>Bacillati</taxon>
        <taxon>Actinomycetota</taxon>
        <taxon>Actinomycetes</taxon>
        <taxon>Streptosporangiales</taxon>
        <taxon>Thermomonosporaceae</taxon>
        <taxon>Actinomadura</taxon>
    </lineage>
</organism>